<keyword evidence="6" id="KW-0446">Lipid-binding</keyword>
<dbReference type="VEuPathDB" id="FungiDB:PHYBLDRAFT_113765"/>
<feature type="coiled-coil region" evidence="10">
    <location>
        <begin position="312"/>
        <end position="339"/>
    </location>
</feature>
<dbReference type="GO" id="GO:0015031">
    <property type="term" value="P:protein transport"/>
    <property type="evidence" value="ECO:0007669"/>
    <property type="project" value="TreeGrafter"/>
</dbReference>
<dbReference type="AlphaFoldDB" id="A0A163DMQ5"/>
<dbReference type="GO" id="GO:0032456">
    <property type="term" value="P:endocytic recycling"/>
    <property type="evidence" value="ECO:0007669"/>
    <property type="project" value="TreeGrafter"/>
</dbReference>
<organism evidence="12 13">
    <name type="scientific">Phycomyces blakesleeanus (strain ATCC 8743b / DSM 1359 / FGSC 10004 / NBRC 33097 / NRRL 1555)</name>
    <dbReference type="NCBI Taxonomy" id="763407"/>
    <lineage>
        <taxon>Eukaryota</taxon>
        <taxon>Fungi</taxon>
        <taxon>Fungi incertae sedis</taxon>
        <taxon>Mucoromycota</taxon>
        <taxon>Mucoromycotina</taxon>
        <taxon>Mucoromycetes</taxon>
        <taxon>Mucorales</taxon>
        <taxon>Phycomycetaceae</taxon>
        <taxon>Phycomyces</taxon>
    </lineage>
</organism>
<dbReference type="GO" id="GO:0034727">
    <property type="term" value="P:piecemeal microautophagy of the nucleus"/>
    <property type="evidence" value="ECO:0007669"/>
    <property type="project" value="TreeGrafter"/>
</dbReference>
<evidence type="ECO:0000256" key="5">
    <source>
        <dbReference type="ARBA" id="ARBA00022490"/>
    </source>
</evidence>
<evidence type="ECO:0000256" key="9">
    <source>
        <dbReference type="ARBA" id="ARBA00041273"/>
    </source>
</evidence>
<evidence type="ECO:0000313" key="12">
    <source>
        <dbReference type="EMBL" id="OAD72390.1"/>
    </source>
</evidence>
<dbReference type="Proteomes" id="UP000077315">
    <property type="component" value="Unassembled WGS sequence"/>
</dbReference>
<keyword evidence="10" id="KW-0175">Coiled coil</keyword>
<dbReference type="Pfam" id="PF09325">
    <property type="entry name" value="Vps5"/>
    <property type="match status" value="1"/>
</dbReference>
<accession>A0A163DMQ5</accession>
<evidence type="ECO:0000313" key="13">
    <source>
        <dbReference type="Proteomes" id="UP000077315"/>
    </source>
</evidence>
<sequence length="388" mass="45272">MIIRVEDPQKRSEGTSSYVAYLIATNTTVQTFSSPQPRPVRRRFHDFIWLHDVLALEFPASVVPPLPEKHRMKYVKGDRFSSEFIERRRLGLQWFMDRIARHPYLQQSQSTRLFLESADFKNDQQAQSRRVPRVTSVLDTLSDTLLNAFVKVKKPDERFVDMKENVDKLHDNLDTVEKLYSRISKRQQGNNFSASIKGLSMIEKDAAQPLQQFAKSIEEYSIAMASMNNKEELHFLNDVHELLAYCNATKEVLHERDQKQVDFEELSNYLQRAIQERERIMYPGRNMGDGSGLNITEFMADKMNEVRGTDSNRAREERLLRLQAKINELQEEVARTNDANNYFSSQMVREFDIFQGAKSRELKQGLASYADCHIEFCQKVNTEKNKLL</sequence>
<dbReference type="STRING" id="763407.A0A163DMQ5"/>
<keyword evidence="7" id="KW-0472">Membrane</keyword>
<evidence type="ECO:0000256" key="8">
    <source>
        <dbReference type="ARBA" id="ARBA00040748"/>
    </source>
</evidence>
<feature type="domain" description="PX" evidence="11">
    <location>
        <begin position="1"/>
        <end position="122"/>
    </location>
</feature>
<evidence type="ECO:0000259" key="11">
    <source>
        <dbReference type="PROSITE" id="PS50195"/>
    </source>
</evidence>
<dbReference type="GeneID" id="28989260"/>
<dbReference type="GO" id="GO:0000422">
    <property type="term" value="P:autophagy of mitochondrion"/>
    <property type="evidence" value="ECO:0007669"/>
    <property type="project" value="TreeGrafter"/>
</dbReference>
<dbReference type="PANTHER" id="PTHR45949">
    <property type="entry name" value="SORTING NEXIN-4"/>
    <property type="match status" value="1"/>
</dbReference>
<evidence type="ECO:0000256" key="1">
    <source>
        <dbReference type="ARBA" id="ARBA00004184"/>
    </source>
</evidence>
<evidence type="ECO:0000256" key="4">
    <source>
        <dbReference type="ARBA" id="ARBA00022448"/>
    </source>
</evidence>
<dbReference type="InterPro" id="IPR015404">
    <property type="entry name" value="Vps5_C"/>
</dbReference>
<dbReference type="Gene3D" id="3.30.1520.10">
    <property type="entry name" value="Phox-like domain"/>
    <property type="match status" value="1"/>
</dbReference>
<dbReference type="PANTHER" id="PTHR45949:SF2">
    <property type="entry name" value="SORTING NEXIN-4"/>
    <property type="match status" value="1"/>
</dbReference>
<keyword evidence="13" id="KW-1185">Reference proteome</keyword>
<dbReference type="PROSITE" id="PS50195">
    <property type="entry name" value="PX"/>
    <property type="match status" value="1"/>
</dbReference>
<dbReference type="InterPro" id="IPR001683">
    <property type="entry name" value="PX_dom"/>
</dbReference>
<dbReference type="SMART" id="SM00312">
    <property type="entry name" value="PX"/>
    <property type="match status" value="1"/>
</dbReference>
<dbReference type="InterPro" id="IPR027267">
    <property type="entry name" value="AH/BAR_dom_sf"/>
</dbReference>
<evidence type="ECO:0000256" key="2">
    <source>
        <dbReference type="ARBA" id="ARBA00004496"/>
    </source>
</evidence>
<gene>
    <name evidence="12" type="ORF">PHYBLDRAFT_113765</name>
</gene>
<dbReference type="GO" id="GO:0000407">
    <property type="term" value="C:phagophore assembly site"/>
    <property type="evidence" value="ECO:0007669"/>
    <property type="project" value="TreeGrafter"/>
</dbReference>
<dbReference type="SUPFAM" id="SSF64268">
    <property type="entry name" value="PX domain"/>
    <property type="match status" value="1"/>
</dbReference>
<dbReference type="GO" id="GO:0061709">
    <property type="term" value="P:reticulophagy"/>
    <property type="evidence" value="ECO:0007669"/>
    <property type="project" value="TreeGrafter"/>
</dbReference>
<dbReference type="Gene3D" id="1.20.1270.60">
    <property type="entry name" value="Arfaptin homology (AH) domain/BAR domain"/>
    <property type="match status" value="1"/>
</dbReference>
<dbReference type="GO" id="GO:0035091">
    <property type="term" value="F:phosphatidylinositol binding"/>
    <property type="evidence" value="ECO:0007669"/>
    <property type="project" value="InterPro"/>
</dbReference>
<dbReference type="GO" id="GO:0005769">
    <property type="term" value="C:early endosome"/>
    <property type="evidence" value="ECO:0007669"/>
    <property type="project" value="TreeGrafter"/>
</dbReference>
<dbReference type="InterPro" id="IPR036871">
    <property type="entry name" value="PX_dom_sf"/>
</dbReference>
<protein>
    <recommendedName>
        <fullName evidence="8">Sorting nexin-4</fullName>
    </recommendedName>
    <alternativeName>
        <fullName evidence="9">Autophagy-related protein 24</fullName>
    </alternativeName>
</protein>
<dbReference type="FunCoup" id="A0A163DMQ5">
    <property type="interactions" value="227"/>
</dbReference>
<comment type="similarity">
    <text evidence="3">Belongs to the sorting nexin family.</text>
</comment>
<dbReference type="OrthoDB" id="205639at2759"/>
<evidence type="ECO:0000256" key="10">
    <source>
        <dbReference type="SAM" id="Coils"/>
    </source>
</evidence>
<comment type="subcellular location">
    <subcellularLocation>
        <location evidence="2">Cytoplasm</location>
    </subcellularLocation>
    <subcellularLocation>
        <location evidence="1">Endomembrane system</location>
        <topology evidence="1">Peripheral membrane protein</topology>
    </subcellularLocation>
</comment>
<evidence type="ECO:0000256" key="7">
    <source>
        <dbReference type="ARBA" id="ARBA00023136"/>
    </source>
</evidence>
<evidence type="ECO:0000256" key="3">
    <source>
        <dbReference type="ARBA" id="ARBA00010883"/>
    </source>
</evidence>
<name>A0A163DMQ5_PHYB8</name>
<keyword evidence="4" id="KW-0813">Transport</keyword>
<dbReference type="Pfam" id="PF00787">
    <property type="entry name" value="PX"/>
    <property type="match status" value="1"/>
</dbReference>
<dbReference type="RefSeq" id="XP_018290430.1">
    <property type="nucleotide sequence ID" value="XM_018428354.1"/>
</dbReference>
<reference evidence="13" key="1">
    <citation type="submission" date="2015-06" db="EMBL/GenBank/DDBJ databases">
        <title>Expansion of signal transduction pathways in fungi by whole-genome duplication.</title>
        <authorList>
            <consortium name="DOE Joint Genome Institute"/>
            <person name="Corrochano L.M."/>
            <person name="Kuo A."/>
            <person name="Marcet-Houben M."/>
            <person name="Polaino S."/>
            <person name="Salamov A."/>
            <person name="Villalobos J.M."/>
            <person name="Alvarez M.I."/>
            <person name="Avalos J."/>
            <person name="Benito E.P."/>
            <person name="Benoit I."/>
            <person name="Burger G."/>
            <person name="Camino L.P."/>
            <person name="Canovas D."/>
            <person name="Cerda-Olmedo E."/>
            <person name="Cheng J.-F."/>
            <person name="Dominguez A."/>
            <person name="Elias M."/>
            <person name="Eslava A.P."/>
            <person name="Glaser F."/>
            <person name="Grimwood J."/>
            <person name="Gutierrez G."/>
            <person name="Heitman J."/>
            <person name="Henrissat B."/>
            <person name="Iturriaga E.A."/>
            <person name="Lang B.F."/>
            <person name="Lavin J.L."/>
            <person name="Lee S."/>
            <person name="Li W."/>
            <person name="Lindquist E."/>
            <person name="Lopez-Garcia S."/>
            <person name="Luque E.M."/>
            <person name="Marcos A.T."/>
            <person name="Martin J."/>
            <person name="McCluskey K."/>
            <person name="Medina H.R."/>
            <person name="Miralles-Duran A."/>
            <person name="Miyazaki A."/>
            <person name="Munoz-Torres E."/>
            <person name="Oguiza J.A."/>
            <person name="Ohm R."/>
            <person name="Olmedo M."/>
            <person name="Orejas M."/>
            <person name="Ortiz-Castellanos L."/>
            <person name="Pisabarro A.G."/>
            <person name="Rodriguez-Romero J."/>
            <person name="Ruiz-Herrera J."/>
            <person name="Ruiz-Vazquez R."/>
            <person name="Sanz C."/>
            <person name="Schackwitz W."/>
            <person name="Schmutz J."/>
            <person name="Shahriari M."/>
            <person name="Shelest E."/>
            <person name="Silva-Franco F."/>
            <person name="Soanes D."/>
            <person name="Syed K."/>
            <person name="Tagua V.G."/>
            <person name="Talbot N.J."/>
            <person name="Thon M."/>
            <person name="De vries R.P."/>
            <person name="Wiebenga A."/>
            <person name="Yadav J.S."/>
            <person name="Braun E.L."/>
            <person name="Baker S."/>
            <person name="Garre V."/>
            <person name="Horwitz B."/>
            <person name="Torres-Martinez S."/>
            <person name="Idnurm A."/>
            <person name="Herrera-Estrella A."/>
            <person name="Gabaldon T."/>
            <person name="Grigoriev I.V."/>
        </authorList>
    </citation>
    <scope>NUCLEOTIDE SEQUENCE [LARGE SCALE GENOMIC DNA]</scope>
    <source>
        <strain evidence="13">NRRL 1555(-)</strain>
    </source>
</reference>
<dbReference type="InParanoid" id="A0A163DMQ5"/>
<evidence type="ECO:0000256" key="6">
    <source>
        <dbReference type="ARBA" id="ARBA00023121"/>
    </source>
</evidence>
<keyword evidence="5" id="KW-0963">Cytoplasm</keyword>
<dbReference type="EMBL" id="KV440983">
    <property type="protein sequence ID" value="OAD72390.1"/>
    <property type="molecule type" value="Genomic_DNA"/>
</dbReference>
<proteinExistence type="inferred from homology"/>